<feature type="compositionally biased region" description="Polar residues" evidence="1">
    <location>
        <begin position="484"/>
        <end position="514"/>
    </location>
</feature>
<dbReference type="InterPro" id="IPR036865">
    <property type="entry name" value="CRAL-TRIO_dom_sf"/>
</dbReference>
<dbReference type="OrthoDB" id="75724at2759"/>
<dbReference type="PANTHER" id="PTHR46384">
    <property type="entry name" value="MOTILE SPERM DOMAIN-CONTAINING PROTEIN 2"/>
    <property type="match status" value="1"/>
</dbReference>
<feature type="compositionally biased region" description="Basic and acidic residues" evidence="1">
    <location>
        <begin position="463"/>
        <end position="482"/>
    </location>
</feature>
<sequence>MPRKYNQPFQQQIVIMGVNENILYIRENFSKKYAENIAKGDYDARDLQRLQNDTEFACTYIRGDHRLDEGVDLLHSSFKFRNEMKINDLTEADFGKDVIDLGGLYFHKKDKQGHRILWLKVKVHKKDASAEFLTVEKKGIAFVVEKAFYNNPFSQVVVLLDMTNCGLVNMDIDFVQYIISLFKFYYPTFLAYILIYDMPWIFNAAWRVIKSWLNAEAVAKIKFVTKSDIQNYISPEDLPPYMGGTDTFQFVYVPGMSDHSPYPEDKTYKKQVHFLEAQEDTRSIDLSLTKVESEPDLSLDHNYNKPVLRHRSAGNRNNNSSDVRRQQSLNRSHSFTSPSTFAGSLLTVSPAEELVFQVGDGGDSFDMISLTNSLPVPVAFKVKTTAPEKFRVRPSAGIIKPDKKEEVYVYLVPDFNADVAKDKFLVMAMETTVTNVADPNALFKDAPRDKIMQHKMRCTTVSSRDKRVTSPDENLASKEKLRSMISSPSMGKKFMSNTGSPAVRDTYQSQPSRTGQKKADGGEDLDRQVEQLEKQTKSLQMQLRLLMCVQFVTAVALILVMLAYSCYGEELFSRFLALPFDFCNDPYGRKC</sequence>
<dbReference type="SUPFAM" id="SSF52087">
    <property type="entry name" value="CRAL/TRIO domain"/>
    <property type="match status" value="1"/>
</dbReference>
<dbReference type="PANTHER" id="PTHR46384:SF1">
    <property type="entry name" value="MOTILE SPERM DOMAIN-CONTAINING PROTEIN 2"/>
    <property type="match status" value="1"/>
</dbReference>
<keyword evidence="2" id="KW-1133">Transmembrane helix</keyword>
<gene>
    <name evidence="6" type="primary">LOC106075833</name>
</gene>
<dbReference type="CDD" id="cd00170">
    <property type="entry name" value="SEC14"/>
    <property type="match status" value="1"/>
</dbReference>
<evidence type="ECO:0000259" key="3">
    <source>
        <dbReference type="PROSITE" id="PS50191"/>
    </source>
</evidence>
<dbReference type="Proteomes" id="UP001165740">
    <property type="component" value="Chromosome 8"/>
</dbReference>
<proteinExistence type="predicted"/>
<feature type="domain" description="CRAL-TRIO" evidence="3">
    <location>
        <begin position="106"/>
        <end position="250"/>
    </location>
</feature>
<dbReference type="InterPro" id="IPR000535">
    <property type="entry name" value="MSP_dom"/>
</dbReference>
<feature type="domain" description="MSP" evidence="4">
    <location>
        <begin position="345"/>
        <end position="461"/>
    </location>
</feature>
<dbReference type="Pfam" id="PF00635">
    <property type="entry name" value="Motile_Sperm"/>
    <property type="match status" value="1"/>
</dbReference>
<dbReference type="PROSITE" id="PS50191">
    <property type="entry name" value="CRAL_TRIO"/>
    <property type="match status" value="1"/>
</dbReference>
<organism evidence="5 6">
    <name type="scientific">Biomphalaria glabrata</name>
    <name type="common">Bloodfluke planorb</name>
    <name type="synonym">Freshwater snail</name>
    <dbReference type="NCBI Taxonomy" id="6526"/>
    <lineage>
        <taxon>Eukaryota</taxon>
        <taxon>Metazoa</taxon>
        <taxon>Spiralia</taxon>
        <taxon>Lophotrochozoa</taxon>
        <taxon>Mollusca</taxon>
        <taxon>Gastropoda</taxon>
        <taxon>Heterobranchia</taxon>
        <taxon>Euthyneura</taxon>
        <taxon>Panpulmonata</taxon>
        <taxon>Hygrophila</taxon>
        <taxon>Lymnaeoidea</taxon>
        <taxon>Planorbidae</taxon>
        <taxon>Biomphalaria</taxon>
    </lineage>
</organism>
<dbReference type="InterPro" id="IPR053012">
    <property type="entry name" value="ER-organelle_contact"/>
</dbReference>
<dbReference type="SUPFAM" id="SSF49354">
    <property type="entry name" value="PapD-like"/>
    <property type="match status" value="1"/>
</dbReference>
<protein>
    <submittedName>
        <fullName evidence="6">Motile sperm domain-containing protein 2-like isoform X1</fullName>
    </submittedName>
</protein>
<dbReference type="OMA" id="RMHSIDD"/>
<keyword evidence="2" id="KW-0472">Membrane</keyword>
<evidence type="ECO:0000259" key="4">
    <source>
        <dbReference type="PROSITE" id="PS50202"/>
    </source>
</evidence>
<keyword evidence="2" id="KW-0812">Transmembrane</keyword>
<dbReference type="AlphaFoldDB" id="A0A9W3B4P6"/>
<dbReference type="Pfam" id="PF00650">
    <property type="entry name" value="CRAL_TRIO"/>
    <property type="match status" value="1"/>
</dbReference>
<dbReference type="InterPro" id="IPR001251">
    <property type="entry name" value="CRAL-TRIO_dom"/>
</dbReference>
<keyword evidence="5" id="KW-1185">Reference proteome</keyword>
<dbReference type="Gene3D" id="2.60.40.10">
    <property type="entry name" value="Immunoglobulins"/>
    <property type="match status" value="1"/>
</dbReference>
<feature type="compositionally biased region" description="Polar residues" evidence="1">
    <location>
        <begin position="314"/>
        <end position="336"/>
    </location>
</feature>
<dbReference type="Gene3D" id="3.40.525.10">
    <property type="entry name" value="CRAL-TRIO lipid binding domain"/>
    <property type="match status" value="1"/>
</dbReference>
<dbReference type="SMART" id="SM00516">
    <property type="entry name" value="SEC14"/>
    <property type="match status" value="1"/>
</dbReference>
<dbReference type="RefSeq" id="XP_055894444.1">
    <property type="nucleotide sequence ID" value="XM_056038469.1"/>
</dbReference>
<accession>A0A9W3B4P6</accession>
<dbReference type="GO" id="GO:0140284">
    <property type="term" value="C:endoplasmic reticulum-endosome membrane contact site"/>
    <property type="evidence" value="ECO:0007669"/>
    <property type="project" value="TreeGrafter"/>
</dbReference>
<evidence type="ECO:0000256" key="1">
    <source>
        <dbReference type="SAM" id="MobiDB-lite"/>
    </source>
</evidence>
<reference evidence="6" key="1">
    <citation type="submission" date="2025-08" db="UniProtKB">
        <authorList>
            <consortium name="RefSeq"/>
        </authorList>
    </citation>
    <scope>IDENTIFICATION</scope>
</reference>
<dbReference type="InterPro" id="IPR013783">
    <property type="entry name" value="Ig-like_fold"/>
</dbReference>
<dbReference type="InterPro" id="IPR008962">
    <property type="entry name" value="PapD-like_sf"/>
</dbReference>
<evidence type="ECO:0000256" key="2">
    <source>
        <dbReference type="SAM" id="Phobius"/>
    </source>
</evidence>
<evidence type="ECO:0000313" key="6">
    <source>
        <dbReference type="RefSeq" id="XP_055894444.1"/>
    </source>
</evidence>
<dbReference type="GO" id="GO:0012505">
    <property type="term" value="C:endomembrane system"/>
    <property type="evidence" value="ECO:0007669"/>
    <property type="project" value="TreeGrafter"/>
</dbReference>
<feature type="transmembrane region" description="Helical" evidence="2">
    <location>
        <begin position="184"/>
        <end position="202"/>
    </location>
</feature>
<dbReference type="PROSITE" id="PS50202">
    <property type="entry name" value="MSP"/>
    <property type="match status" value="1"/>
</dbReference>
<evidence type="ECO:0000313" key="5">
    <source>
        <dbReference type="Proteomes" id="UP001165740"/>
    </source>
</evidence>
<feature type="region of interest" description="Disordered" evidence="1">
    <location>
        <begin position="297"/>
        <end position="336"/>
    </location>
</feature>
<name>A0A9W3B4P6_BIOGL</name>
<feature type="transmembrane region" description="Helical" evidence="2">
    <location>
        <begin position="543"/>
        <end position="564"/>
    </location>
</feature>
<feature type="region of interest" description="Disordered" evidence="1">
    <location>
        <begin position="459"/>
        <end position="523"/>
    </location>
</feature>
<dbReference type="GeneID" id="106075833"/>